<dbReference type="PANTHER" id="PTHR47481:SF22">
    <property type="entry name" value="RETROTRANSPOSON GAG DOMAIN-CONTAINING PROTEIN"/>
    <property type="match status" value="1"/>
</dbReference>
<accession>A0A6D2I4P9</accession>
<feature type="region of interest" description="Disordered" evidence="1">
    <location>
        <begin position="222"/>
        <end position="247"/>
    </location>
</feature>
<dbReference type="AlphaFoldDB" id="A0A6D2I4P9"/>
<organism evidence="2 3">
    <name type="scientific">Microthlaspi erraticum</name>
    <dbReference type="NCBI Taxonomy" id="1685480"/>
    <lineage>
        <taxon>Eukaryota</taxon>
        <taxon>Viridiplantae</taxon>
        <taxon>Streptophyta</taxon>
        <taxon>Embryophyta</taxon>
        <taxon>Tracheophyta</taxon>
        <taxon>Spermatophyta</taxon>
        <taxon>Magnoliopsida</taxon>
        <taxon>eudicotyledons</taxon>
        <taxon>Gunneridae</taxon>
        <taxon>Pentapetalae</taxon>
        <taxon>rosids</taxon>
        <taxon>malvids</taxon>
        <taxon>Brassicales</taxon>
        <taxon>Brassicaceae</taxon>
        <taxon>Coluteocarpeae</taxon>
        <taxon>Microthlaspi</taxon>
    </lineage>
</organism>
<protein>
    <recommendedName>
        <fullName evidence="4">Retrotransposon Copia-like N-terminal domain-containing protein</fullName>
    </recommendedName>
</protein>
<keyword evidence="3" id="KW-1185">Reference proteome</keyword>
<name>A0A6D2I4P9_9BRAS</name>
<sequence length="293" mass="32274">MAATNENIITTDSSNLLHVNMTNVTKLTSTNFLMWSRQVQALLDGYVLGGYIDGFLVVPPATITTAEVVTPNPAYTLWQRQDKLIYSALLGAIIVSVQPLLSTTTTSAQIWDTLSSTYAKPSRGHLKQLKHQVKQWTKGARSINDYFQGFTTCFDQLALLGKPIDLEDQIEFILEGFPENYKQVVDQIEGRDSCPSLTKVHEKLLNHEAKLQTASIVPSSTAASANAAQYRGNSHSHSGQNRTPTTIKDNLATTTTIRHGNNNNSSHDLISQTHMDTRDDAKFVASVGTQILQ</sequence>
<gene>
    <name evidence="2" type="ORF">MERR_LOCUS7446</name>
</gene>
<evidence type="ECO:0000313" key="3">
    <source>
        <dbReference type="Proteomes" id="UP000467841"/>
    </source>
</evidence>
<dbReference type="EMBL" id="CACVBM020000532">
    <property type="protein sequence ID" value="CAA7020211.1"/>
    <property type="molecule type" value="Genomic_DNA"/>
</dbReference>
<evidence type="ECO:0008006" key="4">
    <source>
        <dbReference type="Google" id="ProtNLM"/>
    </source>
</evidence>
<reference evidence="2" key="1">
    <citation type="submission" date="2020-01" db="EMBL/GenBank/DDBJ databases">
        <authorList>
            <person name="Mishra B."/>
        </authorList>
    </citation>
    <scope>NUCLEOTIDE SEQUENCE [LARGE SCALE GENOMIC DNA]</scope>
</reference>
<dbReference type="PANTHER" id="PTHR47481">
    <property type="match status" value="1"/>
</dbReference>
<proteinExistence type="predicted"/>
<evidence type="ECO:0000256" key="1">
    <source>
        <dbReference type="SAM" id="MobiDB-lite"/>
    </source>
</evidence>
<dbReference type="Proteomes" id="UP000467841">
    <property type="component" value="Unassembled WGS sequence"/>
</dbReference>
<dbReference type="OrthoDB" id="1912561at2759"/>
<evidence type="ECO:0000313" key="2">
    <source>
        <dbReference type="EMBL" id="CAA7020211.1"/>
    </source>
</evidence>
<dbReference type="Pfam" id="PF14223">
    <property type="entry name" value="Retrotran_gag_2"/>
    <property type="match status" value="1"/>
</dbReference>
<comment type="caution">
    <text evidence="2">The sequence shown here is derived from an EMBL/GenBank/DDBJ whole genome shotgun (WGS) entry which is preliminary data.</text>
</comment>